<reference evidence="1 2" key="1">
    <citation type="journal article" date="2016" name="Nat. Commun.">
        <title>Thousands of microbial genomes shed light on interconnected biogeochemical processes in an aquifer system.</title>
        <authorList>
            <person name="Anantharaman K."/>
            <person name="Brown C.T."/>
            <person name="Hug L.A."/>
            <person name="Sharon I."/>
            <person name="Castelle C.J."/>
            <person name="Probst A.J."/>
            <person name="Thomas B.C."/>
            <person name="Singh A."/>
            <person name="Wilkins M.J."/>
            <person name="Karaoz U."/>
            <person name="Brodie E.L."/>
            <person name="Williams K.H."/>
            <person name="Hubbard S.S."/>
            <person name="Banfield J.F."/>
        </authorList>
    </citation>
    <scope>NUCLEOTIDE SEQUENCE [LARGE SCALE GENOMIC DNA]</scope>
</reference>
<dbReference type="EMBL" id="MFJJ01000057">
    <property type="protein sequence ID" value="OGG12701.1"/>
    <property type="molecule type" value="Genomic_DNA"/>
</dbReference>
<dbReference type="AlphaFoldDB" id="A0A1F5ZJY3"/>
<sequence length="180" mass="21167">MKKSGYEYLLAYKITVPIYDYTVVFCDRFIEKRSRTHDQMVQAARSGMQNIAEGYKEQGTKGYIKLAGVARGSLEELLNDYRSFARQHNLSIWPKERAIREIREIGEIWEILRKNRVLPDHPDFPYLPDSSEIDVNLMITLIHQANYLLDRLIPSLKERHKTHGGLTEELYNARKTYRGY</sequence>
<protein>
    <recommendedName>
        <fullName evidence="3">Four helix bundle protein</fullName>
    </recommendedName>
</protein>
<dbReference type="Proteomes" id="UP000177416">
    <property type="component" value="Unassembled WGS sequence"/>
</dbReference>
<gene>
    <name evidence="1" type="ORF">A2875_01630</name>
</gene>
<comment type="caution">
    <text evidence="1">The sequence shown here is derived from an EMBL/GenBank/DDBJ whole genome shotgun (WGS) entry which is preliminary data.</text>
</comment>
<dbReference type="Pfam" id="PF05635">
    <property type="entry name" value="23S_rRNA_IVP"/>
    <property type="match status" value="1"/>
</dbReference>
<dbReference type="InterPro" id="IPR026354">
    <property type="entry name" value="4helix_suffix_dom"/>
</dbReference>
<proteinExistence type="predicted"/>
<evidence type="ECO:0008006" key="3">
    <source>
        <dbReference type="Google" id="ProtNLM"/>
    </source>
</evidence>
<evidence type="ECO:0000313" key="2">
    <source>
        <dbReference type="Proteomes" id="UP000177416"/>
    </source>
</evidence>
<dbReference type="SUPFAM" id="SSF158446">
    <property type="entry name" value="IVS-encoded protein-like"/>
    <property type="match status" value="1"/>
</dbReference>
<evidence type="ECO:0000313" key="1">
    <source>
        <dbReference type="EMBL" id="OGG12701.1"/>
    </source>
</evidence>
<accession>A0A1F5ZJY3</accession>
<dbReference type="Gene3D" id="1.20.1440.60">
    <property type="entry name" value="23S rRNA-intervening sequence"/>
    <property type="match status" value="1"/>
</dbReference>
<dbReference type="NCBIfam" id="TIGR04258">
    <property type="entry name" value="4helix_suffix"/>
    <property type="match status" value="1"/>
</dbReference>
<organism evidence="1 2">
    <name type="scientific">Candidatus Gottesmanbacteria bacterium RIFCSPHIGHO2_01_FULL_46_14</name>
    <dbReference type="NCBI Taxonomy" id="1798380"/>
    <lineage>
        <taxon>Bacteria</taxon>
        <taxon>Candidatus Gottesmaniibacteriota</taxon>
    </lineage>
</organism>
<dbReference type="InterPro" id="IPR012657">
    <property type="entry name" value="23S_rRNA-intervening_sequence"/>
</dbReference>
<dbReference type="NCBIfam" id="TIGR02436">
    <property type="entry name" value="four helix bundle protein"/>
    <property type="match status" value="1"/>
</dbReference>
<name>A0A1F5ZJY3_9BACT</name>
<dbReference type="InterPro" id="IPR036583">
    <property type="entry name" value="23S_rRNA_IVS_sf"/>
</dbReference>